<dbReference type="Pfam" id="PF07075">
    <property type="entry name" value="NamZ_N"/>
    <property type="match status" value="1"/>
</dbReference>
<evidence type="ECO:0000259" key="2">
    <source>
        <dbReference type="Pfam" id="PF20732"/>
    </source>
</evidence>
<dbReference type="InterPro" id="IPR048503">
    <property type="entry name" value="NamZ_C"/>
</dbReference>
<evidence type="ECO:0000313" key="4">
    <source>
        <dbReference type="Proteomes" id="UP000469346"/>
    </source>
</evidence>
<comment type="caution">
    <text evidence="3">The sequence shown here is derived from an EMBL/GenBank/DDBJ whole genome shotgun (WGS) entry which is preliminary data.</text>
</comment>
<proteinExistence type="predicted"/>
<dbReference type="Gene3D" id="3.40.50.12170">
    <property type="entry name" value="Uncharacterised protein PF07075, DUF1343"/>
    <property type="match status" value="1"/>
</dbReference>
<dbReference type="InterPro" id="IPR048502">
    <property type="entry name" value="NamZ_N"/>
</dbReference>
<dbReference type="PANTHER" id="PTHR42915:SF1">
    <property type="entry name" value="PEPTIDOGLYCAN BETA-N-ACETYLMURAMIDASE NAMZ"/>
    <property type="match status" value="1"/>
</dbReference>
<name>A0A6N9TS34_DISTH</name>
<dbReference type="Pfam" id="PF20732">
    <property type="entry name" value="NamZ_C"/>
    <property type="match status" value="1"/>
</dbReference>
<feature type="domain" description="Peptidoglycan beta-N-acetylmuramidase NamZ C-terminal" evidence="2">
    <location>
        <begin position="233"/>
        <end position="392"/>
    </location>
</feature>
<dbReference type="PIRSF" id="PIRSF016719">
    <property type="entry name" value="UCP016719"/>
    <property type="match status" value="1"/>
</dbReference>
<evidence type="ECO:0000313" key="3">
    <source>
        <dbReference type="EMBL" id="NDY42913.1"/>
    </source>
</evidence>
<dbReference type="InterPro" id="IPR008302">
    <property type="entry name" value="NamZ"/>
</dbReference>
<dbReference type="Gene3D" id="3.90.1150.140">
    <property type="match status" value="1"/>
</dbReference>
<dbReference type="AlphaFoldDB" id="A0A6N9TS34"/>
<evidence type="ECO:0000259" key="1">
    <source>
        <dbReference type="Pfam" id="PF07075"/>
    </source>
</evidence>
<reference evidence="3 4" key="1">
    <citation type="submission" date="2020-02" db="EMBL/GenBank/DDBJ databases">
        <title>Comparative genomics of sulfur disproportionating microorganisms.</title>
        <authorList>
            <person name="Ward L.M."/>
            <person name="Bertran E."/>
            <person name="Johnston D.T."/>
        </authorList>
    </citation>
    <scope>NUCLEOTIDE SEQUENCE [LARGE SCALE GENOMIC DNA]</scope>
    <source>
        <strain evidence="3 4">DSM 100025</strain>
    </source>
</reference>
<dbReference type="PANTHER" id="PTHR42915">
    <property type="entry name" value="HYPOTHETICAL 460 KDA PROTEIN IN FEUA-SIGW INTERGENIC REGION [PRECURSOR]"/>
    <property type="match status" value="1"/>
</dbReference>
<dbReference type="GO" id="GO:0033922">
    <property type="term" value="F:peptidoglycan beta-N-acetylmuramidase activity"/>
    <property type="evidence" value="ECO:0007669"/>
    <property type="project" value="InterPro"/>
</dbReference>
<dbReference type="RefSeq" id="WP_163299040.1">
    <property type="nucleotide sequence ID" value="NZ_JAAGRR010000099.1"/>
</dbReference>
<protein>
    <submittedName>
        <fullName evidence="3">DUF1343 domain-containing protein</fullName>
    </submittedName>
</protein>
<gene>
    <name evidence="3" type="ORF">G3N55_08675</name>
</gene>
<keyword evidence="4" id="KW-1185">Reference proteome</keyword>
<dbReference type="EMBL" id="JAAGRR010000099">
    <property type="protein sequence ID" value="NDY42913.1"/>
    <property type="molecule type" value="Genomic_DNA"/>
</dbReference>
<dbReference type="Proteomes" id="UP000469346">
    <property type="component" value="Unassembled WGS sequence"/>
</dbReference>
<feature type="domain" description="Peptidoglycan beta-N-acetylmuramidase NamZ N-terminal" evidence="1">
    <location>
        <begin position="27"/>
        <end position="228"/>
    </location>
</feature>
<accession>A0A6N9TS34</accession>
<organism evidence="3 4">
    <name type="scientific">Dissulfurirhabdus thermomarina</name>
    <dbReference type="NCBI Taxonomy" id="1765737"/>
    <lineage>
        <taxon>Bacteria</taxon>
        <taxon>Deltaproteobacteria</taxon>
        <taxon>Dissulfurirhabdaceae</taxon>
        <taxon>Dissulfurirhabdus</taxon>
    </lineage>
</organism>
<sequence length="394" mass="43506">MKGAAVRPGLEVFLADPPAWARGRRLGLLCHQASVDRRLRHARDLVAAALPGALRCLFSPQHGLYAEKQDNMVESPDRVDPVLGIPVFSLYGATREPLPEQLAHIDLLLVDLQDVGCRVYTYAWTLLLAMQAAARAGVAVAVLDRPNPVGGVHVEGNRLADDCRSFVGMSPIPMRHGLTLGELARYFAAGAAAGVELHVVPTAGWRRRMDFPATGLAWVWPSPNMPTLETARVYPGQVALEGTNLSEGRGTTRPFEVFGAPFVEPRRVAEALEGRLPPGVVLREQYFEPTFHKWRGETCGGFQLHVTDPEAFRPLRTTLVLLSVLWRLYPGEAAWREPPYEYETERLPIDLILGDRRLRAAVEAGADLRDFDALLSGDEADFTRERAARLLYPG</sequence>